<proteinExistence type="predicted"/>
<dbReference type="AlphaFoldDB" id="A0A5D3WHU4"/>
<evidence type="ECO:0000313" key="2">
    <source>
        <dbReference type="EMBL" id="TYO96126.1"/>
    </source>
</evidence>
<dbReference type="EMBL" id="VNIB01000015">
    <property type="protein sequence ID" value="TYO96126.1"/>
    <property type="molecule type" value="Genomic_DNA"/>
</dbReference>
<evidence type="ECO:0000256" key="1">
    <source>
        <dbReference type="SAM" id="SignalP"/>
    </source>
</evidence>
<dbReference type="PROSITE" id="PS51257">
    <property type="entry name" value="PROKAR_LIPOPROTEIN"/>
    <property type="match status" value="1"/>
</dbReference>
<reference evidence="2 3" key="1">
    <citation type="submission" date="2019-07" db="EMBL/GenBank/DDBJ databases">
        <title>Genomic Encyclopedia of Type Strains, Phase IV (KMG-IV): sequencing the most valuable type-strain genomes for metagenomic binning, comparative biology and taxonomic classification.</title>
        <authorList>
            <person name="Goeker M."/>
        </authorList>
    </citation>
    <scope>NUCLEOTIDE SEQUENCE [LARGE SCALE GENOMIC DNA]</scope>
    <source>
        <strain evidence="2 3">SS015</strain>
    </source>
</reference>
<sequence>MKFLTIFLTAALLLALSGCNLMTASRIASVTGDRYVGANLEQTLEDLERQDIHCQRGNQYEKDERLKALTDGTLNDVRFFICFTESSSLVGVSRNMTYIVAQYGKVLRIRGNDRANSYLWQ</sequence>
<name>A0A5D3WHU4_9BACT</name>
<feature type="signal peptide" evidence="1">
    <location>
        <begin position="1"/>
        <end position="23"/>
    </location>
</feature>
<keyword evidence="3" id="KW-1185">Reference proteome</keyword>
<gene>
    <name evidence="2" type="ORF">EDC39_11573</name>
</gene>
<comment type="caution">
    <text evidence="2">The sequence shown here is derived from an EMBL/GenBank/DDBJ whole genome shotgun (WGS) entry which is preliminary data.</text>
</comment>
<organism evidence="2 3">
    <name type="scientific">Geothermobacter ehrlichii</name>
    <dbReference type="NCBI Taxonomy" id="213224"/>
    <lineage>
        <taxon>Bacteria</taxon>
        <taxon>Pseudomonadati</taxon>
        <taxon>Thermodesulfobacteriota</taxon>
        <taxon>Desulfuromonadia</taxon>
        <taxon>Desulfuromonadales</taxon>
        <taxon>Geothermobacteraceae</taxon>
        <taxon>Geothermobacter</taxon>
    </lineage>
</organism>
<evidence type="ECO:0000313" key="3">
    <source>
        <dbReference type="Proteomes" id="UP000324159"/>
    </source>
</evidence>
<keyword evidence="1" id="KW-0732">Signal</keyword>
<dbReference type="Proteomes" id="UP000324159">
    <property type="component" value="Unassembled WGS sequence"/>
</dbReference>
<feature type="chain" id="PRO_5022893164" description="Lipoprotein" evidence="1">
    <location>
        <begin position="24"/>
        <end position="121"/>
    </location>
</feature>
<evidence type="ECO:0008006" key="4">
    <source>
        <dbReference type="Google" id="ProtNLM"/>
    </source>
</evidence>
<protein>
    <recommendedName>
        <fullName evidence="4">Lipoprotein</fullName>
    </recommendedName>
</protein>
<accession>A0A5D3WHU4</accession>